<dbReference type="VEuPathDB" id="FungiDB:AMAG_13129"/>
<dbReference type="EMBL" id="GG745355">
    <property type="protein sequence ID" value="KNE67943.1"/>
    <property type="molecule type" value="Genomic_DNA"/>
</dbReference>
<dbReference type="Pfam" id="PF00564">
    <property type="entry name" value="PB1"/>
    <property type="match status" value="1"/>
</dbReference>
<dbReference type="SMART" id="SM00666">
    <property type="entry name" value="PB1"/>
    <property type="match status" value="1"/>
</dbReference>
<feature type="region of interest" description="Disordered" evidence="1">
    <location>
        <begin position="201"/>
        <end position="236"/>
    </location>
</feature>
<dbReference type="CDD" id="cd05992">
    <property type="entry name" value="PB1"/>
    <property type="match status" value="1"/>
</dbReference>
<proteinExistence type="predicted"/>
<reference evidence="3 4" key="1">
    <citation type="submission" date="2009-11" db="EMBL/GenBank/DDBJ databases">
        <title>Annotation of Allomyces macrogynus ATCC 38327.</title>
        <authorList>
            <consortium name="The Broad Institute Genome Sequencing Platform"/>
            <person name="Russ C."/>
            <person name="Cuomo C."/>
            <person name="Burger G."/>
            <person name="Gray M.W."/>
            <person name="Holland P.W.H."/>
            <person name="King N."/>
            <person name="Lang F.B.F."/>
            <person name="Roger A.J."/>
            <person name="Ruiz-Trillo I."/>
            <person name="Young S.K."/>
            <person name="Zeng Q."/>
            <person name="Gargeya S."/>
            <person name="Fitzgerald M."/>
            <person name="Haas B."/>
            <person name="Abouelleil A."/>
            <person name="Alvarado L."/>
            <person name="Arachchi H.M."/>
            <person name="Berlin A."/>
            <person name="Chapman S.B."/>
            <person name="Gearin G."/>
            <person name="Goldberg J."/>
            <person name="Griggs A."/>
            <person name="Gujja S."/>
            <person name="Hansen M."/>
            <person name="Heiman D."/>
            <person name="Howarth C."/>
            <person name="Larimer J."/>
            <person name="Lui A."/>
            <person name="MacDonald P.J.P."/>
            <person name="McCowen C."/>
            <person name="Montmayeur A."/>
            <person name="Murphy C."/>
            <person name="Neiman D."/>
            <person name="Pearson M."/>
            <person name="Priest M."/>
            <person name="Roberts A."/>
            <person name="Saif S."/>
            <person name="Shea T."/>
            <person name="Sisk P."/>
            <person name="Stolte C."/>
            <person name="Sykes S."/>
            <person name="Wortman J."/>
            <person name="Nusbaum C."/>
            <person name="Birren B."/>
        </authorList>
    </citation>
    <scope>NUCLEOTIDE SEQUENCE [LARGE SCALE GENOMIC DNA]</scope>
    <source>
        <strain evidence="3 4">ATCC 38327</strain>
    </source>
</reference>
<dbReference type="Gene3D" id="3.10.20.90">
    <property type="entry name" value="Phosphatidylinositol 3-kinase Catalytic Subunit, Chain A, domain 1"/>
    <property type="match status" value="1"/>
</dbReference>
<evidence type="ECO:0000256" key="1">
    <source>
        <dbReference type="SAM" id="MobiDB-lite"/>
    </source>
</evidence>
<evidence type="ECO:0000259" key="2">
    <source>
        <dbReference type="PROSITE" id="PS51745"/>
    </source>
</evidence>
<gene>
    <name evidence="3" type="ORF">AMAG_13129</name>
</gene>
<reference evidence="4" key="2">
    <citation type="submission" date="2009-11" db="EMBL/GenBank/DDBJ databases">
        <title>The Genome Sequence of Allomyces macrogynus strain ATCC 38327.</title>
        <authorList>
            <consortium name="The Broad Institute Genome Sequencing Platform"/>
            <person name="Russ C."/>
            <person name="Cuomo C."/>
            <person name="Shea T."/>
            <person name="Young S.K."/>
            <person name="Zeng Q."/>
            <person name="Koehrsen M."/>
            <person name="Haas B."/>
            <person name="Borodovsky M."/>
            <person name="Guigo R."/>
            <person name="Alvarado L."/>
            <person name="Berlin A."/>
            <person name="Borenstein D."/>
            <person name="Chen Z."/>
            <person name="Engels R."/>
            <person name="Freedman E."/>
            <person name="Gellesch M."/>
            <person name="Goldberg J."/>
            <person name="Griggs A."/>
            <person name="Gujja S."/>
            <person name="Heiman D."/>
            <person name="Hepburn T."/>
            <person name="Howarth C."/>
            <person name="Jen D."/>
            <person name="Larson L."/>
            <person name="Lewis B."/>
            <person name="Mehta T."/>
            <person name="Park D."/>
            <person name="Pearson M."/>
            <person name="Roberts A."/>
            <person name="Saif S."/>
            <person name="Shenoy N."/>
            <person name="Sisk P."/>
            <person name="Stolte C."/>
            <person name="Sykes S."/>
            <person name="Walk T."/>
            <person name="White J."/>
            <person name="Yandava C."/>
            <person name="Burger G."/>
            <person name="Gray M.W."/>
            <person name="Holland P.W.H."/>
            <person name="King N."/>
            <person name="Lang F.B.F."/>
            <person name="Roger A.J."/>
            <person name="Ruiz-Trillo I."/>
            <person name="Lander E."/>
            <person name="Nusbaum C."/>
        </authorList>
    </citation>
    <scope>NUCLEOTIDE SEQUENCE [LARGE SCALE GENOMIC DNA]</scope>
    <source>
        <strain evidence="4">ATCC 38327</strain>
    </source>
</reference>
<feature type="domain" description="PB1" evidence="2">
    <location>
        <begin position="27"/>
        <end position="116"/>
    </location>
</feature>
<organism evidence="3 4">
    <name type="scientific">Allomyces macrogynus (strain ATCC 38327)</name>
    <name type="common">Allomyces javanicus var. macrogynus</name>
    <dbReference type="NCBI Taxonomy" id="578462"/>
    <lineage>
        <taxon>Eukaryota</taxon>
        <taxon>Fungi</taxon>
        <taxon>Fungi incertae sedis</taxon>
        <taxon>Blastocladiomycota</taxon>
        <taxon>Blastocladiomycetes</taxon>
        <taxon>Blastocladiales</taxon>
        <taxon>Blastocladiaceae</taxon>
        <taxon>Allomyces</taxon>
    </lineage>
</organism>
<dbReference type="SUPFAM" id="SSF54277">
    <property type="entry name" value="CAD &amp; PB1 domains"/>
    <property type="match status" value="1"/>
</dbReference>
<accession>A0A0L0SZH0</accession>
<dbReference type="InterPro" id="IPR000270">
    <property type="entry name" value="PB1_dom"/>
</dbReference>
<dbReference type="InterPro" id="IPR053793">
    <property type="entry name" value="PB1-like"/>
</dbReference>
<keyword evidence="4" id="KW-1185">Reference proteome</keyword>
<sequence length="493" mass="53480">MAAILDTNNTNHTPPTPTSSSSTMPAPTTFPIKLRVGRTVRRTTLPSTTTWSDLLDVTTQLFGPTTLDLHAAQTDGATYLDEDGDLISLSSTHELQEALKCADQLRRDLTLMLPAADEGMNGAAWGVPGASFVGSSNSGSSSRASSVIMDLDGPVLEEICADEEDVTAADKVSVDAVVTEDVPAAAPVDEPATAVEMPKVDDSVPTTEDSQPLVDPAQVPLSTDTDDETVTDVPQPIAHEPTRSEDVEMRDAMDGDDAVLEAAMTALNNDEEPAQPAPAAKDQPIRNPAAVIPNAPLTPSPCYEPSSTTECSAPRATLTLGDLLSELFDMPALDQKERDQQRAAAAQRQAQLEAERRHRAALLDAERRRRAAILDAEHRRRATVMEAKRKHRLHLQQLSAHQAAALERQRQQQAYARAIALQRQREYVREMAIRSQQEMAARHQAGLARAVREYERAMAEVPMMMMSGGCPFVPRPSRVAMPPMAGPLMMMFC</sequence>
<evidence type="ECO:0000313" key="4">
    <source>
        <dbReference type="Proteomes" id="UP000054350"/>
    </source>
</evidence>
<name>A0A0L0SZH0_ALLM3</name>
<dbReference type="Proteomes" id="UP000054350">
    <property type="component" value="Unassembled WGS sequence"/>
</dbReference>
<evidence type="ECO:0000313" key="3">
    <source>
        <dbReference type="EMBL" id="KNE67943.1"/>
    </source>
</evidence>
<dbReference type="AlphaFoldDB" id="A0A0L0SZH0"/>
<dbReference type="PROSITE" id="PS51745">
    <property type="entry name" value="PB1"/>
    <property type="match status" value="1"/>
</dbReference>
<protein>
    <recommendedName>
        <fullName evidence="2">PB1 domain-containing protein</fullName>
    </recommendedName>
</protein>
<feature type="region of interest" description="Disordered" evidence="1">
    <location>
        <begin position="1"/>
        <end position="27"/>
    </location>
</feature>
<feature type="compositionally biased region" description="Low complexity" evidence="1">
    <location>
        <begin position="7"/>
        <end position="27"/>
    </location>
</feature>